<comment type="subcellular location">
    <subcellularLocation>
        <location evidence="5">Cell membrane</location>
        <topology evidence="5">Multi-pass membrane protein</topology>
    </subcellularLocation>
</comment>
<dbReference type="HAMAP" id="MF_01600">
    <property type="entry name" value="UPF0182"/>
    <property type="match status" value="1"/>
</dbReference>
<dbReference type="GO" id="GO:0005886">
    <property type="term" value="C:plasma membrane"/>
    <property type="evidence" value="ECO:0007669"/>
    <property type="project" value="UniProtKB-SubCell"/>
</dbReference>
<evidence type="ECO:0000313" key="7">
    <source>
        <dbReference type="EMBL" id="MBB0230476.1"/>
    </source>
</evidence>
<feature type="region of interest" description="Disordered" evidence="6">
    <location>
        <begin position="1"/>
        <end position="32"/>
    </location>
</feature>
<evidence type="ECO:0000256" key="4">
    <source>
        <dbReference type="ARBA" id="ARBA00023136"/>
    </source>
</evidence>
<dbReference type="PANTHER" id="PTHR39344">
    <property type="entry name" value="UPF0182 PROTEIN SLL1060"/>
    <property type="match status" value="1"/>
</dbReference>
<dbReference type="GO" id="GO:0005576">
    <property type="term" value="C:extracellular region"/>
    <property type="evidence" value="ECO:0007669"/>
    <property type="project" value="TreeGrafter"/>
</dbReference>
<feature type="transmembrane region" description="Helical" evidence="5">
    <location>
        <begin position="194"/>
        <end position="217"/>
    </location>
</feature>
<keyword evidence="8" id="KW-1185">Reference proteome</keyword>
<feature type="transmembrane region" description="Helical" evidence="5">
    <location>
        <begin position="84"/>
        <end position="108"/>
    </location>
</feature>
<dbReference type="RefSeq" id="WP_182663962.1">
    <property type="nucleotide sequence ID" value="NZ_VKHS01000287.1"/>
</dbReference>
<dbReference type="InterPro" id="IPR005372">
    <property type="entry name" value="UPF0182"/>
</dbReference>
<evidence type="ECO:0000256" key="5">
    <source>
        <dbReference type="HAMAP-Rule" id="MF_01600"/>
    </source>
</evidence>
<evidence type="ECO:0000256" key="6">
    <source>
        <dbReference type="SAM" id="MobiDB-lite"/>
    </source>
</evidence>
<comment type="similarity">
    <text evidence="5">Belongs to the UPF0182 family.</text>
</comment>
<feature type="transmembrane region" description="Helical" evidence="5">
    <location>
        <begin position="43"/>
        <end position="64"/>
    </location>
</feature>
<comment type="caution">
    <text evidence="7">The sequence shown here is derived from an EMBL/GenBank/DDBJ whole genome shotgun (WGS) entry which is preliminary data.</text>
</comment>
<keyword evidence="4 5" id="KW-0472">Membrane</keyword>
<feature type="compositionally biased region" description="Acidic residues" evidence="6">
    <location>
        <begin position="1031"/>
        <end position="1045"/>
    </location>
</feature>
<keyword evidence="1 5" id="KW-1003">Cell membrane</keyword>
<feature type="region of interest" description="Disordered" evidence="6">
    <location>
        <begin position="951"/>
        <end position="974"/>
    </location>
</feature>
<keyword evidence="2 5" id="KW-0812">Transmembrane</keyword>
<feature type="region of interest" description="Disordered" evidence="6">
    <location>
        <begin position="1022"/>
        <end position="1045"/>
    </location>
</feature>
<feature type="transmembrane region" description="Helical" evidence="5">
    <location>
        <begin position="314"/>
        <end position="334"/>
    </location>
</feature>
<name>A0A7W3T469_9ACTN</name>
<feature type="transmembrane region" description="Helical" evidence="5">
    <location>
        <begin position="138"/>
        <end position="159"/>
    </location>
</feature>
<accession>A0A7W3T469</accession>
<feature type="region of interest" description="Disordered" evidence="6">
    <location>
        <begin position="517"/>
        <end position="583"/>
    </location>
</feature>
<evidence type="ECO:0000256" key="3">
    <source>
        <dbReference type="ARBA" id="ARBA00022989"/>
    </source>
</evidence>
<protein>
    <recommendedName>
        <fullName evidence="5">UPF0182 protein FOE67_13370</fullName>
    </recommendedName>
</protein>
<sequence length="1045" mass="114918">MPDRGSGRPNGPRGPRGPRGGGPGGPGAPGFALGRPSGGAKTLLITAAILAGLVILFAMFAGFWTDWKWYQSVDFTTVFTTQLVTRIVMFAVFGLIMALAVGFNIWLAHRLRPPLSAMSMEQQNLDRYRMSIAPYKKWVLIAAALLIGLIAGGSASGQWRTWLQWVNGTPFGVTDAQFGMDISFFAFDYPFYRFLIGFGFAVVVLSLLAAAATHYLYGGLRVTTPGNRITPAATGHLSVLVGLFVALKAVAYWFDRYGLALKSSDFRDADGWTGLRYVDANAYLPARTILTIIAVICAVLFFATLWRRTWQLPVIGLGLMVLSAVLIGSVYPALVQQFQVRPNEQAMETPYIQKHLEATKEAYGIDRAEKQAFGRQEAGLVTDENRDELRNAVRTTASIRLVDPNVISPAFQQLQQIRGYYSFADTLDVDRYPVGNGDQDTVIGVREINIDGLPDRNWINDHFRYTHGFGVVAARGDEILGNGTPDFIEKELPPEGELGEYEPRIYFGEATTQWSIVGGPQPELDYIRGDSGEDETEAPAVPEGDLEEGLDEGTEGAEEGTDPDAAEGEAEAPAEDMPEPGQEVDYSYTGEGGVELSNYFTRAAYALTLGEPQILYSGAIGEGSRIMYRRTPTERVEAVAPWLTIDADPYPAVVDGRVQWIVDGYTTSNGYPYSSRTVLDQATATALTDAQRQVLAQQNQINYMRNSVKATVDAYSGEVVLYEWEENEPVLETWMKAFPDTVTPREEISDELMAHLRYPQDLFNVQRDLLQRYHVDSASLFYAGGERWEVPDDPTQPGNSVPAYYLSMRMPDQEARTFSLTTTFNPRDRETLAAYMAVVADARSDDYGTMRILTLPNNTTTPGPQQVQSRWNAEPDIAESINLLQRGDSEVEYGNLLTVPLGDDLLYVEPVYVLGAGANYPRMQRVLASYGDELAFEASLEAALDTLFGVTETGEEPDDTPPVGEGEEPEETPDATADLADWIGEALEAQEEADAALAEGDWAAYGEAQDKLAEALRRISEVEEAARTEDTGDDAADDAEEETEE</sequence>
<evidence type="ECO:0000256" key="1">
    <source>
        <dbReference type="ARBA" id="ARBA00022475"/>
    </source>
</evidence>
<dbReference type="Proteomes" id="UP000530234">
    <property type="component" value="Unassembled WGS sequence"/>
</dbReference>
<gene>
    <name evidence="7" type="ORF">FOE67_13370</name>
</gene>
<evidence type="ECO:0000256" key="2">
    <source>
        <dbReference type="ARBA" id="ARBA00022692"/>
    </source>
</evidence>
<dbReference type="AlphaFoldDB" id="A0A7W3T469"/>
<proteinExistence type="inferred from homology"/>
<feature type="transmembrane region" description="Helical" evidence="5">
    <location>
        <begin position="282"/>
        <end position="302"/>
    </location>
</feature>
<keyword evidence="3 5" id="KW-1133">Transmembrane helix</keyword>
<feature type="compositionally biased region" description="Acidic residues" evidence="6">
    <location>
        <begin position="953"/>
        <end position="973"/>
    </location>
</feature>
<reference evidence="8" key="1">
    <citation type="submission" date="2019-10" db="EMBL/GenBank/DDBJ databases">
        <title>Streptomyces sp. nov., a novel actinobacterium isolated from alkaline environment.</title>
        <authorList>
            <person name="Golinska P."/>
        </authorList>
    </citation>
    <scope>NUCLEOTIDE SEQUENCE [LARGE SCALE GENOMIC DNA]</scope>
    <source>
        <strain evidence="8">DSM 42108</strain>
    </source>
</reference>
<feature type="compositionally biased region" description="Gly residues" evidence="6">
    <location>
        <begin position="17"/>
        <end position="28"/>
    </location>
</feature>
<dbReference type="PANTHER" id="PTHR39344:SF1">
    <property type="entry name" value="UPF0182 PROTEIN SLL1060"/>
    <property type="match status" value="1"/>
</dbReference>
<feature type="transmembrane region" description="Helical" evidence="5">
    <location>
        <begin position="229"/>
        <end position="254"/>
    </location>
</feature>
<feature type="compositionally biased region" description="Acidic residues" evidence="6">
    <location>
        <begin position="544"/>
        <end position="578"/>
    </location>
</feature>
<organism evidence="7 8">
    <name type="scientific">Streptomyces calidiresistens</name>
    <dbReference type="NCBI Taxonomy" id="1485586"/>
    <lineage>
        <taxon>Bacteria</taxon>
        <taxon>Bacillati</taxon>
        <taxon>Actinomycetota</taxon>
        <taxon>Actinomycetes</taxon>
        <taxon>Kitasatosporales</taxon>
        <taxon>Streptomycetaceae</taxon>
        <taxon>Streptomyces</taxon>
    </lineage>
</organism>
<dbReference type="Pfam" id="PF03699">
    <property type="entry name" value="UPF0182"/>
    <property type="match status" value="1"/>
</dbReference>
<evidence type="ECO:0000313" key="8">
    <source>
        <dbReference type="Proteomes" id="UP000530234"/>
    </source>
</evidence>
<dbReference type="EMBL" id="VKHS01000287">
    <property type="protein sequence ID" value="MBB0230476.1"/>
    <property type="molecule type" value="Genomic_DNA"/>
</dbReference>